<evidence type="ECO:0000259" key="4">
    <source>
        <dbReference type="PROSITE" id="PS51228"/>
    </source>
</evidence>
<proteinExistence type="predicted"/>
<evidence type="ECO:0000256" key="2">
    <source>
        <dbReference type="SAM" id="MobiDB-lite"/>
    </source>
</evidence>
<dbReference type="GO" id="GO:0005737">
    <property type="term" value="C:cytoplasm"/>
    <property type="evidence" value="ECO:0007669"/>
    <property type="project" value="TreeGrafter"/>
</dbReference>
<feature type="transmembrane region" description="Helical" evidence="3">
    <location>
        <begin position="454"/>
        <end position="473"/>
    </location>
</feature>
<dbReference type="AlphaFoldDB" id="A0A8J5JMW0"/>
<gene>
    <name evidence="5" type="primary">Acbd5-L</name>
    <name evidence="5" type="ORF">Hamer_G019470</name>
</gene>
<sequence length="480" mass="52598">MTTEDKFQAAVNIIRNLPKEGPYQPSHDMMLKFYGLYKQAVLGPCTEPKPAFYELVKGYKWRAWYSLGNMTKEEAKFCYVDELKKIIETMSYTEDVANFIDVLGPFYEFIDVPFPGMTPRNNNTKGLPEDDEPNSHNGDMEGTNNFVSNGDLHVHKINGNQESDSESGSDIVQLSSEESSPQISSSASIGPVEVTLAQELKDVDEEEDSGRDDDELTGFEVQDEESITHTVSVAPRVYSDSDSDEEYSEPAETPDHLAQVESVLAEQSFSAKQMQNLSNNQINTAPLPITPATPPTTDTSAAPPPVLHHEEPQTDAVMCGGGDQSHPGGLQMTPRQIQYSSRGTQRGLQVSSVLTGGFAQIGGGSGGAGGGGGNWDGTNLTEDVNAQLMVVLRRLQTDMESVLHRLNTLETLTVTQHHNVCHHCQGGSSSVSGGSGRPEPSWWPFPELSPRSTFFLLAWPLMLHGGIKLLLLLRSRRRRT</sequence>
<feature type="region of interest" description="Disordered" evidence="2">
    <location>
        <begin position="282"/>
        <end position="304"/>
    </location>
</feature>
<organism evidence="5 6">
    <name type="scientific">Homarus americanus</name>
    <name type="common">American lobster</name>
    <dbReference type="NCBI Taxonomy" id="6706"/>
    <lineage>
        <taxon>Eukaryota</taxon>
        <taxon>Metazoa</taxon>
        <taxon>Ecdysozoa</taxon>
        <taxon>Arthropoda</taxon>
        <taxon>Crustacea</taxon>
        <taxon>Multicrustacea</taxon>
        <taxon>Malacostraca</taxon>
        <taxon>Eumalacostraca</taxon>
        <taxon>Eucarida</taxon>
        <taxon>Decapoda</taxon>
        <taxon>Pleocyemata</taxon>
        <taxon>Astacidea</taxon>
        <taxon>Nephropoidea</taxon>
        <taxon>Nephropidae</taxon>
        <taxon>Homarus</taxon>
    </lineage>
</organism>
<evidence type="ECO:0000313" key="5">
    <source>
        <dbReference type="EMBL" id="KAG7158455.1"/>
    </source>
</evidence>
<dbReference type="PANTHER" id="PTHR23310">
    <property type="entry name" value="ACYL-COA-BINDING PROTEIN, ACBP"/>
    <property type="match status" value="1"/>
</dbReference>
<evidence type="ECO:0000256" key="1">
    <source>
        <dbReference type="ARBA" id="ARBA00023121"/>
    </source>
</evidence>
<dbReference type="PROSITE" id="PS51228">
    <property type="entry name" value="ACB_2"/>
    <property type="match status" value="1"/>
</dbReference>
<dbReference type="FunFam" id="1.20.80.10:FF:000010">
    <property type="entry name" value="Acyl-CoA-binding domain-containing protein 5"/>
    <property type="match status" value="1"/>
</dbReference>
<keyword evidence="6" id="KW-1185">Reference proteome</keyword>
<evidence type="ECO:0000313" key="6">
    <source>
        <dbReference type="Proteomes" id="UP000747542"/>
    </source>
</evidence>
<feature type="domain" description="ACB" evidence="4">
    <location>
        <begin position="3"/>
        <end position="92"/>
    </location>
</feature>
<dbReference type="EMBL" id="JAHLQT010035076">
    <property type="protein sequence ID" value="KAG7158455.1"/>
    <property type="molecule type" value="Genomic_DNA"/>
</dbReference>
<comment type="caution">
    <text evidence="5">The sequence shown here is derived from an EMBL/GenBank/DDBJ whole genome shotgun (WGS) entry which is preliminary data.</text>
</comment>
<name>A0A8J5JMW0_HOMAM</name>
<dbReference type="Pfam" id="PF00887">
    <property type="entry name" value="ACBP"/>
    <property type="match status" value="1"/>
</dbReference>
<feature type="compositionally biased region" description="Acidic residues" evidence="2">
    <location>
        <begin position="202"/>
        <end position="225"/>
    </location>
</feature>
<dbReference type="Proteomes" id="UP000747542">
    <property type="component" value="Unassembled WGS sequence"/>
</dbReference>
<dbReference type="PANTHER" id="PTHR23310:SF77">
    <property type="entry name" value="LD25952P"/>
    <property type="match status" value="1"/>
</dbReference>
<dbReference type="GO" id="GO:0019915">
    <property type="term" value="P:lipid storage"/>
    <property type="evidence" value="ECO:0007669"/>
    <property type="project" value="UniProtKB-ARBA"/>
</dbReference>
<feature type="compositionally biased region" description="Polar residues" evidence="2">
    <location>
        <begin position="158"/>
        <end position="174"/>
    </location>
</feature>
<reference evidence="5" key="1">
    <citation type="journal article" date="2021" name="Sci. Adv.">
        <title>The American lobster genome reveals insights on longevity, neural, and immune adaptations.</title>
        <authorList>
            <person name="Polinski J.M."/>
            <person name="Zimin A.V."/>
            <person name="Clark K.F."/>
            <person name="Kohn A.B."/>
            <person name="Sadowski N."/>
            <person name="Timp W."/>
            <person name="Ptitsyn A."/>
            <person name="Khanna P."/>
            <person name="Romanova D.Y."/>
            <person name="Williams P."/>
            <person name="Greenwood S.J."/>
            <person name="Moroz L.L."/>
            <person name="Walt D.R."/>
            <person name="Bodnar A.G."/>
        </authorList>
    </citation>
    <scope>NUCLEOTIDE SEQUENCE</scope>
    <source>
        <strain evidence="5">GMGI-L3</strain>
    </source>
</reference>
<feature type="region of interest" description="Disordered" evidence="2">
    <location>
        <begin position="120"/>
        <end position="254"/>
    </location>
</feature>
<evidence type="ECO:0000256" key="3">
    <source>
        <dbReference type="SAM" id="Phobius"/>
    </source>
</evidence>
<dbReference type="OrthoDB" id="71307at2759"/>
<keyword evidence="3" id="KW-1133">Transmembrane helix</keyword>
<dbReference type="InterPro" id="IPR000582">
    <property type="entry name" value="Acyl-CoA-binding_protein"/>
</dbReference>
<keyword evidence="1" id="KW-0446">Lipid-binding</keyword>
<protein>
    <submittedName>
        <fullName evidence="5">Acyl-CoA-binding domain-containing protein 5-like</fullName>
    </submittedName>
</protein>
<accession>A0A8J5JMW0</accession>
<keyword evidence="3" id="KW-0472">Membrane</keyword>
<keyword evidence="3" id="KW-0812">Transmembrane</keyword>
<dbReference type="GO" id="GO:0006631">
    <property type="term" value="P:fatty acid metabolic process"/>
    <property type="evidence" value="ECO:0007669"/>
    <property type="project" value="TreeGrafter"/>
</dbReference>
<feature type="compositionally biased region" description="Low complexity" evidence="2">
    <location>
        <begin position="175"/>
        <end position="189"/>
    </location>
</feature>
<dbReference type="GO" id="GO:0000062">
    <property type="term" value="F:fatty-acyl-CoA binding"/>
    <property type="evidence" value="ECO:0007669"/>
    <property type="project" value="InterPro"/>
</dbReference>